<dbReference type="InterPro" id="IPR027417">
    <property type="entry name" value="P-loop_NTPase"/>
</dbReference>
<evidence type="ECO:0000256" key="7">
    <source>
        <dbReference type="SAM" id="MobiDB-lite"/>
    </source>
</evidence>
<dbReference type="EMBL" id="VSSQ01000011">
    <property type="protein sequence ID" value="MPL60212.1"/>
    <property type="molecule type" value="Genomic_DNA"/>
</dbReference>
<dbReference type="PROSITE" id="PS51274">
    <property type="entry name" value="GATASE_COBBQ"/>
    <property type="match status" value="1"/>
</dbReference>
<reference evidence="10" key="1">
    <citation type="submission" date="2019-08" db="EMBL/GenBank/DDBJ databases">
        <authorList>
            <person name="Kucharzyk K."/>
            <person name="Murdoch R.W."/>
            <person name="Higgins S."/>
            <person name="Loffler F."/>
        </authorList>
    </citation>
    <scope>NUCLEOTIDE SEQUENCE</scope>
</reference>
<dbReference type="Gene3D" id="3.40.50.300">
    <property type="entry name" value="P-loop containing nucleotide triphosphate hydrolases"/>
    <property type="match status" value="1"/>
</dbReference>
<evidence type="ECO:0000256" key="6">
    <source>
        <dbReference type="ARBA" id="ARBA00022962"/>
    </source>
</evidence>
<feature type="domain" description="CobB/CobQ-like glutamine amidotransferase" evidence="9">
    <location>
        <begin position="335"/>
        <end position="555"/>
    </location>
</feature>
<dbReference type="PANTHER" id="PTHR43873">
    <property type="entry name" value="COBYRINATE A,C-DIAMIDE SYNTHASE"/>
    <property type="match status" value="1"/>
</dbReference>
<sequence>MIIERTAPQGHRMQHSLPQSDLYHSACGSAAVSMPRLCVSALSGGGGKTLLSLGLTRALAAQGHTVKPFKKGPDYIDAAWLTMAAGRPATNLDPYMLQPERLKALFAHAMRKAQAQSGAVEVLGIIEGNRGLFDGMDVAGSCSTAELARMLDCPIILSINCTKMTRTAAALVHGMTTFEPGLHFAGVVLNQVGTARHEALLRKVIEEYTDVAVLGALPRLKDNPLPERHMGIASCGDDLSPEARAVLDKLGGFVAEHINLDAVMAAARAAAIANPWPEQAEPFWSTNGAVDAAVECFSSAEAPKEAPLTDASTPAENSGGTMPDAQAVKSARPPRIAYVRDSALWFYYEENLEALARAGAELVRLEIVGPRSGVWPVLRGEKPQHADAGEIDGLYLGGGFPEDCAADLSASPHLRTLAAWAGAGLPIYAECGGFMLLAQGIEREGVLWPMSNIFPVVAQFCGKPQGLGYVHGTVVEGNPFFPKGLEILGHEFHYSRCCWQGAAPRHGLRLRKGQGMGCEAEHAGQKMGNAAQASRAPALDGLLRQNVWASYTHIFAPAVPCWAPNFVAAAARFAQGR</sequence>
<dbReference type="InterPro" id="IPR029062">
    <property type="entry name" value="Class_I_gatase-like"/>
</dbReference>
<evidence type="ECO:0000313" key="10">
    <source>
        <dbReference type="EMBL" id="MPL60212.1"/>
    </source>
</evidence>
<dbReference type="EC" id="6.3.5.9" evidence="10"/>
<dbReference type="GO" id="GO:0005524">
    <property type="term" value="F:ATP binding"/>
    <property type="evidence" value="ECO:0007669"/>
    <property type="project" value="UniProtKB-KW"/>
</dbReference>
<protein>
    <submittedName>
        <fullName evidence="10">Hydrogenobyrinate a,c-diamide synthase</fullName>
        <ecNumber evidence="10">6.3.5.9</ecNumber>
    </submittedName>
</protein>
<comment type="caution">
    <text evidence="10">The sequence shown here is derived from an EMBL/GenBank/DDBJ whole genome shotgun (WGS) entry which is preliminary data.</text>
</comment>
<evidence type="ECO:0000256" key="2">
    <source>
        <dbReference type="ARBA" id="ARBA00022598"/>
    </source>
</evidence>
<dbReference type="Gene3D" id="3.40.50.880">
    <property type="match status" value="1"/>
</dbReference>
<dbReference type="AlphaFoldDB" id="A0A644T1X8"/>
<evidence type="ECO:0000256" key="4">
    <source>
        <dbReference type="ARBA" id="ARBA00022840"/>
    </source>
</evidence>
<gene>
    <name evidence="10" type="primary">cobB_2</name>
    <name evidence="10" type="ORF">SDC9_05770</name>
</gene>
<dbReference type="NCBIfam" id="NF002204">
    <property type="entry name" value="PRK01077.1"/>
    <property type="match status" value="1"/>
</dbReference>
<evidence type="ECO:0000259" key="8">
    <source>
        <dbReference type="Pfam" id="PF01656"/>
    </source>
</evidence>
<dbReference type="Pfam" id="PF01656">
    <property type="entry name" value="CbiA"/>
    <property type="match status" value="1"/>
</dbReference>
<dbReference type="PANTHER" id="PTHR43873:SF1">
    <property type="entry name" value="COBYRINATE A,C-DIAMIDE SYNTHASE"/>
    <property type="match status" value="1"/>
</dbReference>
<dbReference type="InterPro" id="IPR011698">
    <property type="entry name" value="GATase_3"/>
</dbReference>
<comment type="cofactor">
    <cofactor evidence="1">
        <name>Mg(2+)</name>
        <dbReference type="ChEBI" id="CHEBI:18420"/>
    </cofactor>
</comment>
<dbReference type="Pfam" id="PF07685">
    <property type="entry name" value="GATase_3"/>
    <property type="match status" value="1"/>
</dbReference>
<name>A0A644T1X8_9ZZZZ</name>
<feature type="domain" description="CobQ/CobB/MinD/ParA nucleotide binding" evidence="8">
    <location>
        <begin position="39"/>
        <end position="230"/>
    </location>
</feature>
<dbReference type="GO" id="GO:0043802">
    <property type="term" value="F:hydrogenobyrinic acid a,c-diamide synthase (glutamine-hydrolysing) activity"/>
    <property type="evidence" value="ECO:0007669"/>
    <property type="project" value="UniProtKB-EC"/>
</dbReference>
<proteinExistence type="predicted"/>
<keyword evidence="5" id="KW-0460">Magnesium</keyword>
<keyword evidence="2 10" id="KW-0436">Ligase</keyword>
<accession>A0A644T1X8</accession>
<evidence type="ECO:0000259" key="9">
    <source>
        <dbReference type="Pfam" id="PF07685"/>
    </source>
</evidence>
<keyword evidence="4" id="KW-0067">ATP-binding</keyword>
<evidence type="ECO:0000256" key="5">
    <source>
        <dbReference type="ARBA" id="ARBA00022842"/>
    </source>
</evidence>
<organism evidence="10">
    <name type="scientific">bioreactor metagenome</name>
    <dbReference type="NCBI Taxonomy" id="1076179"/>
    <lineage>
        <taxon>unclassified sequences</taxon>
        <taxon>metagenomes</taxon>
        <taxon>ecological metagenomes</taxon>
    </lineage>
</organism>
<dbReference type="InterPro" id="IPR002586">
    <property type="entry name" value="CobQ/CobB/MinD/ParA_Nub-bd_dom"/>
</dbReference>
<dbReference type="GO" id="GO:0042242">
    <property type="term" value="F:cobyrinic acid a,c-diamide synthase activity"/>
    <property type="evidence" value="ECO:0007669"/>
    <property type="project" value="InterPro"/>
</dbReference>
<evidence type="ECO:0000256" key="1">
    <source>
        <dbReference type="ARBA" id="ARBA00001946"/>
    </source>
</evidence>
<feature type="compositionally biased region" description="Polar residues" evidence="7">
    <location>
        <begin position="310"/>
        <end position="320"/>
    </location>
</feature>
<dbReference type="InterPro" id="IPR004484">
    <property type="entry name" value="CbiA/CobB_synth"/>
</dbReference>
<keyword evidence="6" id="KW-0315">Glutamine amidotransferase</keyword>
<evidence type="ECO:0000256" key="3">
    <source>
        <dbReference type="ARBA" id="ARBA00022741"/>
    </source>
</evidence>
<keyword evidence="3" id="KW-0547">Nucleotide-binding</keyword>
<dbReference type="SUPFAM" id="SSF52317">
    <property type="entry name" value="Class I glutamine amidotransferase-like"/>
    <property type="match status" value="1"/>
</dbReference>
<feature type="region of interest" description="Disordered" evidence="7">
    <location>
        <begin position="302"/>
        <end position="327"/>
    </location>
</feature>
<dbReference type="CDD" id="cd05388">
    <property type="entry name" value="CobB_N"/>
    <property type="match status" value="1"/>
</dbReference>
<dbReference type="SUPFAM" id="SSF52540">
    <property type="entry name" value="P-loop containing nucleoside triphosphate hydrolases"/>
    <property type="match status" value="1"/>
</dbReference>